<evidence type="ECO:0000313" key="1">
    <source>
        <dbReference type="EMBL" id="DAE01477.1"/>
    </source>
</evidence>
<protein>
    <recommendedName>
        <fullName evidence="2">Head-tail joining protein</fullName>
    </recommendedName>
</protein>
<dbReference type="EMBL" id="BK015325">
    <property type="protein sequence ID" value="DAE01477.1"/>
    <property type="molecule type" value="Genomic_DNA"/>
</dbReference>
<sequence length="120" mass="14347">MKNQNKLMYRDGYIYILKEIIKKNEFNAKEKGKFYEIIIELPFNELSKRIQDKELINKFGAQLDLKIEVPNCQLNFDDKYYVIVNNDSTKVFDITYHDDTDERYYLYLTIVGVKENVTIG</sequence>
<evidence type="ECO:0008006" key="2">
    <source>
        <dbReference type="Google" id="ProtNLM"/>
    </source>
</evidence>
<accession>A0A8S5P4A5</accession>
<reference evidence="1" key="1">
    <citation type="journal article" date="2021" name="Proc. Natl. Acad. Sci. U.S.A.">
        <title>A Catalog of Tens of Thousands of Viruses from Human Metagenomes Reveals Hidden Associations with Chronic Diseases.</title>
        <authorList>
            <person name="Tisza M.J."/>
            <person name="Buck C.B."/>
        </authorList>
    </citation>
    <scope>NUCLEOTIDE SEQUENCE</scope>
    <source>
        <strain evidence="1">CtQtc11</strain>
    </source>
</reference>
<name>A0A8S5P4A5_9CAUD</name>
<organism evidence="1">
    <name type="scientific">Siphoviridae sp. ctQtc11</name>
    <dbReference type="NCBI Taxonomy" id="2825497"/>
    <lineage>
        <taxon>Viruses</taxon>
        <taxon>Duplodnaviria</taxon>
        <taxon>Heunggongvirae</taxon>
        <taxon>Uroviricota</taxon>
        <taxon>Caudoviricetes</taxon>
    </lineage>
</organism>
<proteinExistence type="predicted"/>